<dbReference type="HOGENOM" id="CLU_003319_0_0_1"/>
<proteinExistence type="predicted"/>
<protein>
    <recommendedName>
        <fullName evidence="4">Rx N-terminal domain-containing protein</fullName>
    </recommendedName>
</protein>
<organism evidence="2">
    <name type="scientific">Oryza punctata</name>
    <name type="common">Red rice</name>
    <dbReference type="NCBI Taxonomy" id="4537"/>
    <lineage>
        <taxon>Eukaryota</taxon>
        <taxon>Viridiplantae</taxon>
        <taxon>Streptophyta</taxon>
        <taxon>Embryophyta</taxon>
        <taxon>Tracheophyta</taxon>
        <taxon>Spermatophyta</taxon>
        <taxon>Magnoliopsida</taxon>
        <taxon>Liliopsida</taxon>
        <taxon>Poales</taxon>
        <taxon>Poaceae</taxon>
        <taxon>BOP clade</taxon>
        <taxon>Oryzoideae</taxon>
        <taxon>Oryzeae</taxon>
        <taxon>Oryzinae</taxon>
        <taxon>Oryza</taxon>
    </lineage>
</organism>
<name>A0A0E0LGI8_ORYPU</name>
<dbReference type="Pfam" id="PF08224">
    <property type="entry name" value="DUF1719"/>
    <property type="match status" value="2"/>
</dbReference>
<evidence type="ECO:0000313" key="2">
    <source>
        <dbReference type="EnsemblPlants" id="OPUNC07G01460.2"/>
    </source>
</evidence>
<evidence type="ECO:0000256" key="1">
    <source>
        <dbReference type="SAM" id="Coils"/>
    </source>
</evidence>
<feature type="coiled-coil region" evidence="1">
    <location>
        <begin position="21"/>
        <end position="100"/>
    </location>
</feature>
<accession>A0A0E0LGI8</accession>
<dbReference type="SMART" id="SM01157">
    <property type="entry name" value="DUF1719"/>
    <property type="match status" value="2"/>
</dbReference>
<dbReference type="EnsemblPlants" id="OPUNC07G01460.2">
    <property type="protein sequence ID" value="OPUNC07G01460.2"/>
    <property type="gene ID" value="OPUNC07G01460"/>
</dbReference>
<dbReference type="AlphaFoldDB" id="A0A0E0LGI8"/>
<sequence>MGEIVSSAVVHETVHKIISGLVDKYERKSSAEEQMERLEMAQIKLEIALETSNKWQITSGPLLRWQKKLKRAAEECDNTLRKCRQRVEEEEEVEQQVRNSSFPRRIAHATKSLISSIFHGNIDEPTGSSIRRFEWYADGANDFLRTVEFGGTPRHYSFFDPLIGHLLAGETLEYKLEQGNKQRLFWIRPNNISERGVEAKLIFIYDDGSAPEDNFFLGMMLQLSESTNIVGTTIRCLRLFSPYFSSSTTETVRKELTQLPTQDFSWVPRSRSIRWDSIHGIATEWFRPNSLCCKHHGQKVCGSGYMDKIEFHDVSLEPVIEVYLESQIFQYRCNNQRVAVQGKICSPRRPSSLKLGVFLLPHVSSTDLLPATESFAVEMINGEEQLCCHQNATVEQLNKIMLPKAIDSFNHNAEVTTHQLLWKSKHEAAFFHVWNNRMNLPGILSTGGKATLLQQHDLELERRADVISEFLKLWVKRAPIMMQFSAVDWIQALLGEAGDSKKLLMSILLKMGEIVSSAIITETVNKIISGMIDNYEQKSSADELMERLEMAQIKLELALEKSSKWQITSEPLLRWQKKLKRAAEECDDTLRKCRQHVLEEEEEQQVRNSSFPRRIACATKSLISSIFHGNIDEPSRSTVQRFEWFANGANDFLRSLEFGGTPRRYLFFDPLIGHLLAGETLEYKLVQGNKQHLFWIRPNKIADRGVEAKLIFVYNDGSASEDNFFLGMMLQISESTNIIVTIIKCLQLFTPHFKSTTETVRKELAQLPTQDFSWVSHYRSYHWDNIHGIATKWFRPNPICCKHHGQNICGSGSMDKVELLDVSLQPIIEVYLERQITQSGCNTQRAAIQGKNNKQRAAARGKRCYPRRPSHLKLGVLFLPHSSSDDLLPAVESSAVEVINGEEQPWYHRNITLEQLDKVMLPKAIDSFNRNSEATAHQLLWKSKHEAAFFHLGKTRMNMPSTLSTAGKATLSQRQELDLESRADVISEFLKLWVERAPIQMQRSIVDWIQEEKEVQLAPTPLTELRSHYPQLAHVPLSC</sequence>
<dbReference type="InterPro" id="IPR013181">
    <property type="entry name" value="DUF1719"/>
</dbReference>
<reference evidence="2" key="1">
    <citation type="submission" date="2015-04" db="UniProtKB">
        <authorList>
            <consortium name="EnsemblPlants"/>
        </authorList>
    </citation>
    <scope>IDENTIFICATION</scope>
</reference>
<dbReference type="PANTHER" id="PTHR33377">
    <property type="entry name" value="OS10G0134700 PROTEIN-RELATED"/>
    <property type="match status" value="1"/>
</dbReference>
<keyword evidence="3" id="KW-1185">Reference proteome</keyword>
<dbReference type="Proteomes" id="UP000026962">
    <property type="component" value="Chromosome 7"/>
</dbReference>
<evidence type="ECO:0000313" key="3">
    <source>
        <dbReference type="Proteomes" id="UP000026962"/>
    </source>
</evidence>
<dbReference type="Gramene" id="OPUNC07G01460.2">
    <property type="protein sequence ID" value="OPUNC07G01460.2"/>
    <property type="gene ID" value="OPUNC07G01460"/>
</dbReference>
<keyword evidence="1" id="KW-0175">Coiled coil</keyword>
<feature type="coiled-coil region" evidence="1">
    <location>
        <begin position="541"/>
        <end position="592"/>
    </location>
</feature>
<reference evidence="2" key="2">
    <citation type="submission" date="2018-05" db="EMBL/GenBank/DDBJ databases">
        <title>OpunRS2 (Oryza punctata Reference Sequence Version 2).</title>
        <authorList>
            <person name="Zhang J."/>
            <person name="Kudrna D."/>
            <person name="Lee S."/>
            <person name="Talag J."/>
            <person name="Welchert J."/>
            <person name="Wing R.A."/>
        </authorList>
    </citation>
    <scope>NUCLEOTIDE SEQUENCE [LARGE SCALE GENOMIC DNA]</scope>
</reference>
<evidence type="ECO:0008006" key="4">
    <source>
        <dbReference type="Google" id="ProtNLM"/>
    </source>
</evidence>
<dbReference type="PANTHER" id="PTHR33377:SF74">
    <property type="entry name" value="OS07G0121000 PROTEIN"/>
    <property type="match status" value="1"/>
</dbReference>
<dbReference type="eggNOG" id="ENOG502R51S">
    <property type="taxonomic scope" value="Eukaryota"/>
</dbReference>